<feature type="compositionally biased region" description="Polar residues" evidence="1">
    <location>
        <begin position="399"/>
        <end position="413"/>
    </location>
</feature>
<feature type="compositionally biased region" description="Polar residues" evidence="1">
    <location>
        <begin position="591"/>
        <end position="604"/>
    </location>
</feature>
<keyword evidence="3" id="KW-1185">Reference proteome</keyword>
<feature type="compositionally biased region" description="Low complexity" evidence="1">
    <location>
        <begin position="446"/>
        <end position="478"/>
    </location>
</feature>
<feature type="compositionally biased region" description="Basic and acidic residues" evidence="1">
    <location>
        <begin position="542"/>
        <end position="551"/>
    </location>
</feature>
<name>A0ABR2K7X8_9EUKA</name>
<evidence type="ECO:0000313" key="2">
    <source>
        <dbReference type="EMBL" id="KAK8886607.1"/>
    </source>
</evidence>
<dbReference type="PANTHER" id="PTHR47026:SF2">
    <property type="entry name" value="FLAGELLAR ASSOCIATED PROTEIN"/>
    <property type="match status" value="1"/>
</dbReference>
<sequence length="616" mass="70640">MKKKKNLENSSEDDAYSDNKEQPKNNSSNSIFLTTSSSSFRSTIPERKGVYQTPVPDEEQFHIQYSNRPNKKNPNKDIIYDDSLLRTPETKSFLNNQFCIQNRKSLFQNPDFSMYQEEDLNILLCHLREYSIYSAIHREYSEAKKSDALFDQIQAELVKRNVPSNEKEIELEASFELQKKKEIAKLDLELLQFDEETKEKRIQFQQRQILDFNVFETIWREEKPPKYRKPSSRLLYLLASEKRLARIGQYDEAEMYKSESNRLIEFERNQAQTLLNRDYKTAKIKFNQKQEEELRIFNQSRQEQRDLIIAKRALIEETISKRELIILDRISQMPKTKNSDDGTIVENQNFVGNAWLKYGTGGNIAKAMYDDHITFDNPIPPLLPPNDENDLKIRKRNESLNFQKLSPRLNSVGSNKKSDKKESNKTNNSKHSLLQPKVANTPSPPSSKSSLINKKNLNSKRLSSVSRSNSISSRNSKSTGKKEIDSSSSQGSKKILNSSLRPNKHSNFSISKKDSNLKSLSSNSVKSSKKDLSSKFPSDFSSKSKENDNIRKTNFKSSSSKLKENDSFGDHKSGSISSNSFVNRKSDSIKKTSPSNATASSVISAASDEFVDNNLN</sequence>
<dbReference type="Proteomes" id="UP001470230">
    <property type="component" value="Unassembled WGS sequence"/>
</dbReference>
<feature type="compositionally biased region" description="Basic and acidic residues" evidence="1">
    <location>
        <begin position="561"/>
        <end position="573"/>
    </location>
</feature>
<feature type="compositionally biased region" description="Low complexity" evidence="1">
    <location>
        <begin position="25"/>
        <end position="43"/>
    </location>
</feature>
<protein>
    <submittedName>
        <fullName evidence="2">Uncharacterized protein</fullName>
    </submittedName>
</protein>
<feature type="compositionally biased region" description="Polar residues" evidence="1">
    <location>
        <begin position="574"/>
        <end position="583"/>
    </location>
</feature>
<feature type="compositionally biased region" description="Polar residues" evidence="1">
    <location>
        <begin position="486"/>
        <end position="508"/>
    </location>
</feature>
<organism evidence="2 3">
    <name type="scientific">Tritrichomonas musculus</name>
    <dbReference type="NCBI Taxonomy" id="1915356"/>
    <lineage>
        <taxon>Eukaryota</taxon>
        <taxon>Metamonada</taxon>
        <taxon>Parabasalia</taxon>
        <taxon>Tritrichomonadida</taxon>
        <taxon>Tritrichomonadidae</taxon>
        <taxon>Tritrichomonas</taxon>
    </lineage>
</organism>
<proteinExistence type="predicted"/>
<gene>
    <name evidence="2" type="ORF">M9Y10_042071</name>
</gene>
<evidence type="ECO:0000313" key="3">
    <source>
        <dbReference type="Proteomes" id="UP001470230"/>
    </source>
</evidence>
<dbReference type="PANTHER" id="PTHR47026">
    <property type="entry name" value="PIGMENTOSA GTPASE REGULATOR-LIKE PROTEIN, PUTATIVE-RELATED"/>
    <property type="match status" value="1"/>
</dbReference>
<feature type="compositionally biased region" description="Low complexity" evidence="1">
    <location>
        <begin position="517"/>
        <end position="526"/>
    </location>
</feature>
<accession>A0ABR2K7X8</accession>
<feature type="region of interest" description="Disordered" evidence="1">
    <location>
        <begin position="1"/>
        <end position="58"/>
    </location>
</feature>
<comment type="caution">
    <text evidence="2">The sequence shown here is derived from an EMBL/GenBank/DDBJ whole genome shotgun (WGS) entry which is preliminary data.</text>
</comment>
<dbReference type="EMBL" id="JAPFFF010000007">
    <property type="protein sequence ID" value="KAK8886607.1"/>
    <property type="molecule type" value="Genomic_DNA"/>
</dbReference>
<reference evidence="2 3" key="1">
    <citation type="submission" date="2024-04" db="EMBL/GenBank/DDBJ databases">
        <title>Tritrichomonas musculus Genome.</title>
        <authorList>
            <person name="Alves-Ferreira E."/>
            <person name="Grigg M."/>
            <person name="Lorenzi H."/>
            <person name="Galac M."/>
        </authorList>
    </citation>
    <scope>NUCLEOTIDE SEQUENCE [LARGE SCALE GENOMIC DNA]</scope>
    <source>
        <strain evidence="2 3">EAF2021</strain>
    </source>
</reference>
<evidence type="ECO:0000256" key="1">
    <source>
        <dbReference type="SAM" id="MobiDB-lite"/>
    </source>
</evidence>
<feature type="region of interest" description="Disordered" evidence="1">
    <location>
        <begin position="398"/>
        <end position="616"/>
    </location>
</feature>